<organism evidence="4 5">
    <name type="scientific">Sporosarcina siberiensis</name>
    <dbReference type="NCBI Taxonomy" id="1365606"/>
    <lineage>
        <taxon>Bacteria</taxon>
        <taxon>Bacillati</taxon>
        <taxon>Bacillota</taxon>
        <taxon>Bacilli</taxon>
        <taxon>Bacillales</taxon>
        <taxon>Caryophanaceae</taxon>
        <taxon>Sporosarcina</taxon>
    </lineage>
</organism>
<dbReference type="InterPro" id="IPR029151">
    <property type="entry name" value="Sensor-like_sf"/>
</dbReference>
<dbReference type="PROSITE" id="PS50111">
    <property type="entry name" value="CHEMOTAXIS_TRANSDUC_2"/>
    <property type="match status" value="1"/>
</dbReference>
<dbReference type="SUPFAM" id="SSF103190">
    <property type="entry name" value="Sensory domain-like"/>
    <property type="match status" value="1"/>
</dbReference>
<dbReference type="InterPro" id="IPR004089">
    <property type="entry name" value="MCPsignal_dom"/>
</dbReference>
<dbReference type="Proteomes" id="UP001597218">
    <property type="component" value="Unassembled WGS sequence"/>
</dbReference>
<dbReference type="Pfam" id="PF00015">
    <property type="entry name" value="MCPsignal"/>
    <property type="match status" value="1"/>
</dbReference>
<accession>A0ABW4SFD9</accession>
<dbReference type="EMBL" id="JBHUGI010000024">
    <property type="protein sequence ID" value="MFD1928217.1"/>
    <property type="molecule type" value="Genomic_DNA"/>
</dbReference>
<keyword evidence="5" id="KW-1185">Reference proteome</keyword>
<keyword evidence="1 2" id="KW-0807">Transducer</keyword>
<dbReference type="SUPFAM" id="SSF58104">
    <property type="entry name" value="Methyl-accepting chemotaxis protein (MCP) signaling domain"/>
    <property type="match status" value="1"/>
</dbReference>
<sequence length="284" mass="30138">MNIAKRDTSEEILDAFIKIAPYLNELIQDDITIGIYDTNKLLLNIPGKTFALNVQKGDPLLPGDIVTNALRENRNKSALVPKELFGFPLIARAIPLQDETGKVIGGVGVGTSLEKSNDLFVVAESLSAIVEETAASLDDIASSVTKLAGQVESASDVISQVTAGASEIGKISTVVRGISDQINLLGLNAAIEAARAGDHGRGFSVVSNEIRKLAANSKENVSQIDHVTKSISNSIMELNESFAAINEVTTNQAATIQEISATVQEISRNAHNLSKMADSTRSVK</sequence>
<evidence type="ECO:0000256" key="1">
    <source>
        <dbReference type="ARBA" id="ARBA00023224"/>
    </source>
</evidence>
<evidence type="ECO:0000313" key="5">
    <source>
        <dbReference type="Proteomes" id="UP001597218"/>
    </source>
</evidence>
<proteinExistence type="predicted"/>
<gene>
    <name evidence="4" type="ORF">ACFSFY_09115</name>
</gene>
<name>A0ABW4SFD9_9BACL</name>
<protein>
    <submittedName>
        <fullName evidence="4">Methyl-accepting chemotaxis protein</fullName>
    </submittedName>
</protein>
<dbReference type="PANTHER" id="PTHR32089:SF112">
    <property type="entry name" value="LYSOZYME-LIKE PROTEIN-RELATED"/>
    <property type="match status" value="1"/>
</dbReference>
<dbReference type="PANTHER" id="PTHR32089">
    <property type="entry name" value="METHYL-ACCEPTING CHEMOTAXIS PROTEIN MCPB"/>
    <property type="match status" value="1"/>
</dbReference>
<evidence type="ECO:0000313" key="4">
    <source>
        <dbReference type="EMBL" id="MFD1928217.1"/>
    </source>
</evidence>
<dbReference type="SMART" id="SM00283">
    <property type="entry name" value="MA"/>
    <property type="match status" value="1"/>
</dbReference>
<comment type="caution">
    <text evidence="4">The sequence shown here is derived from an EMBL/GenBank/DDBJ whole genome shotgun (WGS) entry which is preliminary data.</text>
</comment>
<evidence type="ECO:0000256" key="2">
    <source>
        <dbReference type="PROSITE-ProRule" id="PRU00284"/>
    </source>
</evidence>
<evidence type="ECO:0000259" key="3">
    <source>
        <dbReference type="PROSITE" id="PS50111"/>
    </source>
</evidence>
<feature type="domain" description="Methyl-accepting transducer" evidence="3">
    <location>
        <begin position="122"/>
        <end position="284"/>
    </location>
</feature>
<dbReference type="Gene3D" id="1.10.287.950">
    <property type="entry name" value="Methyl-accepting chemotaxis protein"/>
    <property type="match status" value="1"/>
</dbReference>
<reference evidence="5" key="1">
    <citation type="journal article" date="2019" name="Int. J. Syst. Evol. Microbiol.">
        <title>The Global Catalogue of Microorganisms (GCM) 10K type strain sequencing project: providing services to taxonomists for standard genome sequencing and annotation.</title>
        <authorList>
            <consortium name="The Broad Institute Genomics Platform"/>
            <consortium name="The Broad Institute Genome Sequencing Center for Infectious Disease"/>
            <person name="Wu L."/>
            <person name="Ma J."/>
        </authorList>
    </citation>
    <scope>NUCLEOTIDE SEQUENCE [LARGE SCALE GENOMIC DNA]</scope>
    <source>
        <strain evidence="5">CGMCC 4.7177</strain>
    </source>
</reference>
<dbReference type="RefSeq" id="WP_381537358.1">
    <property type="nucleotide sequence ID" value="NZ_JBHUGI010000024.1"/>
</dbReference>